<keyword evidence="2" id="KW-1185">Reference proteome</keyword>
<name>A0A809S197_9BACT</name>
<dbReference type="Proteomes" id="UP000464317">
    <property type="component" value="Chromosome"/>
</dbReference>
<evidence type="ECO:0000313" key="1">
    <source>
        <dbReference type="EMBL" id="BBU47897.1"/>
    </source>
</evidence>
<dbReference type="EMBL" id="AP022325">
    <property type="protein sequence ID" value="BBU47897.1"/>
    <property type="molecule type" value="Genomic_DNA"/>
</dbReference>
<organism evidence="1 2">
    <name type="scientific">Mycoplasmopsis felis</name>
    <dbReference type="NCBI Taxonomy" id="33923"/>
    <lineage>
        <taxon>Bacteria</taxon>
        <taxon>Bacillati</taxon>
        <taxon>Mycoplasmatota</taxon>
        <taxon>Mycoplasmoidales</taxon>
        <taxon>Metamycoplasmataceae</taxon>
        <taxon>Mycoplasmopsis</taxon>
    </lineage>
</organism>
<reference evidence="1 2" key="1">
    <citation type="submission" date="2020-01" db="EMBL/GenBank/DDBJ databases">
        <title>Complete genome sequence of Mycoplasma felis strain Myco-2.</title>
        <authorList>
            <person name="Kinoshita Y."/>
            <person name="Niwa H."/>
            <person name="Uchida-Fujii E."/>
            <person name="Nukada T."/>
        </authorList>
    </citation>
    <scope>NUCLEOTIDE SEQUENCE [LARGE SCALE GENOMIC DNA]</scope>
    <source>
        <strain evidence="1 2">Myco-2</strain>
    </source>
</reference>
<dbReference type="AlphaFoldDB" id="A0A809S197"/>
<dbReference type="KEGG" id="mfel:JPM2_5900"/>
<accession>A0A809S197</accession>
<protein>
    <submittedName>
        <fullName evidence="1">Uncharacterized protein</fullName>
    </submittedName>
</protein>
<proteinExistence type="predicted"/>
<dbReference type="RefSeq" id="WP_161553306.1">
    <property type="nucleotide sequence ID" value="NZ_AP022325.1"/>
</dbReference>
<gene>
    <name evidence="1" type="ORF">JPM2_5900</name>
</gene>
<sequence length="66" mass="8084">MDDFSGHKTKILLNNYFDEFNQNEKTKNLLERIKKDENSYNPFVLFPKIRTDFLYKDDFIFITKKN</sequence>
<evidence type="ECO:0000313" key="2">
    <source>
        <dbReference type="Proteomes" id="UP000464317"/>
    </source>
</evidence>